<feature type="region of interest" description="Disordered" evidence="1">
    <location>
        <begin position="284"/>
        <end position="313"/>
    </location>
</feature>
<dbReference type="InterPro" id="IPR056579">
    <property type="entry name" value="Ufl1_N"/>
</dbReference>
<proteinExistence type="predicted"/>
<dbReference type="AlphaFoldDB" id="D0A3Q3"/>
<evidence type="ECO:0000256" key="1">
    <source>
        <dbReference type="SAM" id="MobiDB-lite"/>
    </source>
</evidence>
<dbReference type="RefSeq" id="XP_011778161.1">
    <property type="nucleotide sequence ID" value="XM_011779859.1"/>
</dbReference>
<dbReference type="GO" id="GO:0034976">
    <property type="term" value="P:response to endoplasmic reticulum stress"/>
    <property type="evidence" value="ECO:0007669"/>
    <property type="project" value="TreeGrafter"/>
</dbReference>
<organism evidence="3 4">
    <name type="scientific">Trypanosoma brucei gambiense (strain MHOM/CI/86/DAL972)</name>
    <dbReference type="NCBI Taxonomy" id="679716"/>
    <lineage>
        <taxon>Eukaryota</taxon>
        <taxon>Discoba</taxon>
        <taxon>Euglenozoa</taxon>
        <taxon>Kinetoplastea</taxon>
        <taxon>Metakinetoplastina</taxon>
        <taxon>Trypanosomatida</taxon>
        <taxon>Trypanosomatidae</taxon>
        <taxon>Trypanosoma</taxon>
    </lineage>
</organism>
<feature type="domain" description="E3 UFM1-protein ligase 1-like N-terminal" evidence="2">
    <location>
        <begin position="5"/>
        <end position="272"/>
    </location>
</feature>
<dbReference type="GO" id="GO:0005789">
    <property type="term" value="C:endoplasmic reticulum membrane"/>
    <property type="evidence" value="ECO:0007669"/>
    <property type="project" value="TreeGrafter"/>
</dbReference>
<dbReference type="InterPro" id="IPR018611">
    <property type="entry name" value="Ufl1"/>
</dbReference>
<dbReference type="VEuPathDB" id="TriTrypDB:Tbg972.10.9880"/>
<dbReference type="PANTHER" id="PTHR31057">
    <property type="entry name" value="E3 UFM1-PROTEIN LIGASE 1"/>
    <property type="match status" value="1"/>
</dbReference>
<evidence type="ECO:0000313" key="3">
    <source>
        <dbReference type="EMBL" id="CBH15897.1"/>
    </source>
</evidence>
<reference evidence="4" key="1">
    <citation type="journal article" date="2010" name="PLoS Negl. Trop. Dis.">
        <title>The genome sequence of Trypanosoma brucei gambiense, causative agent of chronic human african trypanosomiasis.</title>
        <authorList>
            <person name="Jackson A.P."/>
            <person name="Sanders M."/>
            <person name="Berry A."/>
            <person name="McQuillan J."/>
            <person name="Aslett M.A."/>
            <person name="Quail M.A."/>
            <person name="Chukualim B."/>
            <person name="Capewell P."/>
            <person name="MacLeod A."/>
            <person name="Melville S.E."/>
            <person name="Gibson W."/>
            <person name="Barry J.D."/>
            <person name="Berriman M."/>
            <person name="Hertz-Fowler C."/>
        </authorList>
    </citation>
    <scope>NUCLEOTIDE SEQUENCE [LARGE SCALE GENOMIC DNA]</scope>
    <source>
        <strain evidence="4">MHOM/CI/86/DAL972</strain>
    </source>
</reference>
<dbReference type="Pfam" id="PF09743">
    <property type="entry name" value="E3_UFM1_ligase"/>
    <property type="match status" value="1"/>
</dbReference>
<sequence>MSELELSELIRKFQAIQRQDIPNQITERNVVEIVNVLQRKKLVDLLFTVDGKEYLTWDQLRREVIDEVHANGGRMNVTDLPGLLTVHMIHIERVLPEVLEEPNIRLEAAELMTDEYLDSTVSAAQDVLKEKGFVAVSEFARIHRFTSLFAQNLLTGAVESGRLRAVLQGGALHTKQFVGAQKVVLRAGLLAATEPVNLTTFFERYNLFAPLVDVLIEAVRNDLPGKIEGRVYIPTYFEQDRANEVENVYLSNGFIEYALLHRKGITQAREFLSTKYNPVMEATAQGDAPKRRTRRVQAASTANTESPSVARSEKYPNAGHALSACFLSDRFLANLVVLEDLAHGDALVVDLSTHLPLSVDFEKDSDILLRRLRELHPIVTSCTLLDCGVLLHESVLPTVKKRLESSYDLQIRESGAKGRKSKVSREFGEEEEEILLRAVADVTGLPLEQYQDVLAELTSEWKVVAQEVYSELAAAAEQHVSVDWKRMRTNLQSSLGTAWCGMVIAEKGVLWATTKFDEASCVALNRHLLTDRAFALLRDILLNEGLDSAGVYECVCEALMVKEDQQKQQPPTAALLQKALKALPEQQRQNLSPLVDAAMGKSVETFTKLLRDMSCTAQIAVSGFHQLNKKVERETLASMKQEVKKRVEEDTFTTDTARSGALFALLCSLLIHSRFHVHVDLPGRAVGGAVTCLAAEAMGVAELLKECNQIITGAISGKHSLSDDDVEKLETLRRLVLEDA</sequence>
<dbReference type="Proteomes" id="UP000002316">
    <property type="component" value="Chromosome 10"/>
</dbReference>
<dbReference type="GO" id="GO:0061666">
    <property type="term" value="F:UFM1 ligase activity"/>
    <property type="evidence" value="ECO:0007669"/>
    <property type="project" value="InterPro"/>
</dbReference>
<evidence type="ECO:0000259" key="2">
    <source>
        <dbReference type="Pfam" id="PF09743"/>
    </source>
</evidence>
<dbReference type="GeneID" id="23866118"/>
<protein>
    <recommendedName>
        <fullName evidence="2">E3 UFM1-protein ligase 1-like N-terminal domain-containing protein</fullName>
    </recommendedName>
</protein>
<feature type="compositionally biased region" description="Polar residues" evidence="1">
    <location>
        <begin position="298"/>
        <end position="309"/>
    </location>
</feature>
<dbReference type="EMBL" id="FN554973">
    <property type="protein sequence ID" value="CBH15897.1"/>
    <property type="molecule type" value="Genomic_DNA"/>
</dbReference>
<dbReference type="GO" id="GO:0032434">
    <property type="term" value="P:regulation of proteasomal ubiquitin-dependent protein catabolic process"/>
    <property type="evidence" value="ECO:0007669"/>
    <property type="project" value="TreeGrafter"/>
</dbReference>
<dbReference type="KEGG" id="tbg:TbgDal_X9880"/>
<name>D0A3Q3_TRYB9</name>
<gene>
    <name evidence="3" type="ORF">TbgDal_X9880</name>
</gene>
<dbReference type="PANTHER" id="PTHR31057:SF0">
    <property type="entry name" value="E3 UFM1-PROTEIN LIGASE 1"/>
    <property type="match status" value="1"/>
</dbReference>
<accession>D0A3Q3</accession>
<evidence type="ECO:0000313" key="4">
    <source>
        <dbReference type="Proteomes" id="UP000002316"/>
    </source>
</evidence>
<dbReference type="GO" id="GO:1990592">
    <property type="term" value="P:protein K69-linked ufmylation"/>
    <property type="evidence" value="ECO:0007669"/>
    <property type="project" value="TreeGrafter"/>
</dbReference>
<dbReference type="OrthoDB" id="10258297at2759"/>